<dbReference type="Proteomes" id="UP001216828">
    <property type="component" value="Chromosome"/>
</dbReference>
<dbReference type="RefSeq" id="WP_053450803.1">
    <property type="nucleotide sequence ID" value="NZ_CP082270.1"/>
</dbReference>
<organism evidence="1 2">
    <name type="scientific">Stenotrophomonas forensis</name>
    <dbReference type="NCBI Taxonomy" id="2871169"/>
    <lineage>
        <taxon>Bacteria</taxon>
        <taxon>Pseudomonadati</taxon>
        <taxon>Pseudomonadota</taxon>
        <taxon>Gammaproteobacteria</taxon>
        <taxon>Lysobacterales</taxon>
        <taxon>Lysobacteraceae</taxon>
        <taxon>Stenotrophomonas</taxon>
        <taxon>Stenotrophomonas maltophilia group</taxon>
    </lineage>
</organism>
<sequence>MSVESLCEQLIDIDRSSAGQCHLLMQPAVERCEMDEAFDALLDSAGIQPVPITIRQIPAAMWPSLIPLDLSRGMHSLLSGQAMAMAMEQRSVTSLLTGRPQRACAWLWTPLLPRHLANQLAAQAIAHCPHAQGRKRWLRYYDPMVTDLFLHTSSRSQRAYRFAGATTWTFLDRWGQLTINNMVAPALPGDPTVSWSEVECIGALNQAWIGALQTGDLPDRSTFAHVQRCVEEAHRRGVANGHELDLFAKHAISFGPHFHRHPILQALLAQVEQGERYDELAWRIEDAEWQDIRAAASGHAAETKGGLYT</sequence>
<evidence type="ECO:0000313" key="2">
    <source>
        <dbReference type="Proteomes" id="UP001216828"/>
    </source>
</evidence>
<gene>
    <name evidence="1" type="ORF">K5L94_18860</name>
</gene>
<keyword evidence="2" id="KW-1185">Reference proteome</keyword>
<name>A0ABY7XZH7_9GAMM</name>
<protein>
    <recommendedName>
        <fullName evidence="3">DUF4123 domain-containing protein</fullName>
    </recommendedName>
</protein>
<dbReference type="EMBL" id="CP082270">
    <property type="protein sequence ID" value="WDM63140.1"/>
    <property type="molecule type" value="Genomic_DNA"/>
</dbReference>
<proteinExistence type="predicted"/>
<evidence type="ECO:0008006" key="3">
    <source>
        <dbReference type="Google" id="ProtNLM"/>
    </source>
</evidence>
<evidence type="ECO:0000313" key="1">
    <source>
        <dbReference type="EMBL" id="WDM63140.1"/>
    </source>
</evidence>
<reference evidence="1 2" key="1">
    <citation type="submission" date="2021-08" db="EMBL/GenBank/DDBJ databases">
        <title>Stenotrophomonas forensis sp. nov., isolated from contaminated viral transport media.</title>
        <authorList>
            <person name="Nguyen S.V."/>
            <person name="Edwards D."/>
            <person name="Scott S."/>
            <person name="Doss J."/>
            <person name="Merid S."/>
            <person name="Zelaya E."/>
            <person name="Maza C."/>
            <person name="Mann M."/>
            <person name="Hamilton B."/>
            <person name="Blackwell R."/>
            <person name="Tran A."/>
            <person name="Hauser J."/>
        </authorList>
    </citation>
    <scope>NUCLEOTIDE SEQUENCE [LARGE SCALE GENOMIC DNA]</scope>
    <source>
        <strain evidence="1 2">DFS-20110405</strain>
    </source>
</reference>
<accession>A0ABY7XZH7</accession>